<accession>A0ABP7TNW5</accession>
<proteinExistence type="predicted"/>
<evidence type="ECO:0000313" key="2">
    <source>
        <dbReference type="Proteomes" id="UP001501353"/>
    </source>
</evidence>
<dbReference type="Proteomes" id="UP001501353">
    <property type="component" value="Unassembled WGS sequence"/>
</dbReference>
<name>A0ABP7TNW5_9BURK</name>
<sequence>MGEVTSYSGILRTAVMQSQSADESKKFATLRNAGYKKELQGMSDIDLTLALKDPAVKQEKKAMIAEELLNRRSKTPLAEGALPQDKADEKTINDLLEKQKHGQLTKDDTIKLNDLLAAHYAGASYI</sequence>
<gene>
    <name evidence="1" type="ORF">GCM10022212_28890</name>
</gene>
<dbReference type="EMBL" id="BAAAZE010000012">
    <property type="protein sequence ID" value="GAA4028982.1"/>
    <property type="molecule type" value="Genomic_DNA"/>
</dbReference>
<organism evidence="1 2">
    <name type="scientific">Actimicrobium antarcticum</name>
    <dbReference type="NCBI Taxonomy" id="1051899"/>
    <lineage>
        <taxon>Bacteria</taxon>
        <taxon>Pseudomonadati</taxon>
        <taxon>Pseudomonadota</taxon>
        <taxon>Betaproteobacteria</taxon>
        <taxon>Burkholderiales</taxon>
        <taxon>Oxalobacteraceae</taxon>
        <taxon>Actimicrobium</taxon>
    </lineage>
</organism>
<keyword evidence="2" id="KW-1185">Reference proteome</keyword>
<comment type="caution">
    <text evidence="1">The sequence shown here is derived from an EMBL/GenBank/DDBJ whole genome shotgun (WGS) entry which is preliminary data.</text>
</comment>
<reference evidence="2" key="1">
    <citation type="journal article" date="2019" name="Int. J. Syst. Evol. Microbiol.">
        <title>The Global Catalogue of Microorganisms (GCM) 10K type strain sequencing project: providing services to taxonomists for standard genome sequencing and annotation.</title>
        <authorList>
            <consortium name="The Broad Institute Genomics Platform"/>
            <consortium name="The Broad Institute Genome Sequencing Center for Infectious Disease"/>
            <person name="Wu L."/>
            <person name="Ma J."/>
        </authorList>
    </citation>
    <scope>NUCLEOTIDE SEQUENCE [LARGE SCALE GENOMIC DNA]</scope>
    <source>
        <strain evidence="2">JCM 16673</strain>
    </source>
</reference>
<evidence type="ECO:0000313" key="1">
    <source>
        <dbReference type="EMBL" id="GAA4028982.1"/>
    </source>
</evidence>
<protein>
    <submittedName>
        <fullName evidence="1">Uncharacterized protein</fullName>
    </submittedName>
</protein>
<dbReference type="RefSeq" id="WP_344764172.1">
    <property type="nucleotide sequence ID" value="NZ_BAAAZE010000012.1"/>
</dbReference>